<dbReference type="InterPro" id="IPR050250">
    <property type="entry name" value="Macrolide_Exporter_MacB"/>
</dbReference>
<feature type="domain" description="ABC3 transporter permease C-terminal" evidence="7">
    <location>
        <begin position="702"/>
        <end position="815"/>
    </location>
</feature>
<evidence type="ECO:0000313" key="10">
    <source>
        <dbReference type="Proteomes" id="UP000541535"/>
    </source>
</evidence>
<dbReference type="GO" id="GO:0022857">
    <property type="term" value="F:transmembrane transporter activity"/>
    <property type="evidence" value="ECO:0007669"/>
    <property type="project" value="TreeGrafter"/>
</dbReference>
<feature type="transmembrane region" description="Helical" evidence="6">
    <location>
        <begin position="699"/>
        <end position="719"/>
    </location>
</feature>
<feature type="transmembrane region" description="Helical" evidence="6">
    <location>
        <begin position="301"/>
        <end position="329"/>
    </location>
</feature>
<gene>
    <name evidence="9" type="ORF">FHS03_001519</name>
</gene>
<dbReference type="PANTHER" id="PTHR30572">
    <property type="entry name" value="MEMBRANE COMPONENT OF TRANSPORTER-RELATED"/>
    <property type="match status" value="1"/>
</dbReference>
<dbReference type="AlphaFoldDB" id="A0A7W5B8R8"/>
<dbReference type="Proteomes" id="UP000541535">
    <property type="component" value="Unassembled WGS sequence"/>
</dbReference>
<evidence type="ECO:0000259" key="7">
    <source>
        <dbReference type="Pfam" id="PF02687"/>
    </source>
</evidence>
<keyword evidence="10" id="KW-1185">Reference proteome</keyword>
<keyword evidence="4 6" id="KW-1133">Transmembrane helix</keyword>
<feature type="domain" description="ABC3 transporter permease C-terminal" evidence="7">
    <location>
        <begin position="307"/>
        <end position="420"/>
    </location>
</feature>
<evidence type="ECO:0000256" key="4">
    <source>
        <dbReference type="ARBA" id="ARBA00022989"/>
    </source>
</evidence>
<dbReference type="GO" id="GO:0051301">
    <property type="term" value="P:cell division"/>
    <property type="evidence" value="ECO:0007669"/>
    <property type="project" value="UniProtKB-KW"/>
</dbReference>
<evidence type="ECO:0000259" key="8">
    <source>
        <dbReference type="Pfam" id="PF12704"/>
    </source>
</evidence>
<evidence type="ECO:0000256" key="2">
    <source>
        <dbReference type="ARBA" id="ARBA00022475"/>
    </source>
</evidence>
<keyword evidence="9" id="KW-0131">Cell cycle</keyword>
<dbReference type="GO" id="GO:0005886">
    <property type="term" value="C:plasma membrane"/>
    <property type="evidence" value="ECO:0007669"/>
    <property type="project" value="UniProtKB-SubCell"/>
</dbReference>
<feature type="transmembrane region" description="Helical" evidence="6">
    <location>
        <begin position="443"/>
        <end position="464"/>
    </location>
</feature>
<feature type="transmembrane region" description="Helical" evidence="6">
    <location>
        <begin position="751"/>
        <end position="771"/>
    </location>
</feature>
<organism evidence="9 10">
    <name type="scientific">Pseudoduganella violacea</name>
    <dbReference type="NCBI Taxonomy" id="1715466"/>
    <lineage>
        <taxon>Bacteria</taxon>
        <taxon>Pseudomonadati</taxon>
        <taxon>Pseudomonadota</taxon>
        <taxon>Betaproteobacteria</taxon>
        <taxon>Burkholderiales</taxon>
        <taxon>Oxalobacteraceae</taxon>
        <taxon>Telluria group</taxon>
        <taxon>Pseudoduganella</taxon>
    </lineage>
</organism>
<feature type="transmembrane region" description="Helical" evidence="6">
    <location>
        <begin position="21"/>
        <end position="45"/>
    </location>
</feature>
<reference evidence="9 10" key="1">
    <citation type="submission" date="2020-08" db="EMBL/GenBank/DDBJ databases">
        <title>Genomic Encyclopedia of Type Strains, Phase III (KMG-III): the genomes of soil and plant-associated and newly described type strains.</title>
        <authorList>
            <person name="Whitman W."/>
        </authorList>
    </citation>
    <scope>NUCLEOTIDE SEQUENCE [LARGE SCALE GENOMIC DNA]</scope>
    <source>
        <strain evidence="9 10">CECT 8897</strain>
    </source>
</reference>
<evidence type="ECO:0000256" key="3">
    <source>
        <dbReference type="ARBA" id="ARBA00022692"/>
    </source>
</evidence>
<dbReference type="InterPro" id="IPR003838">
    <property type="entry name" value="ABC3_permease_C"/>
</dbReference>
<feature type="transmembrane region" description="Helical" evidence="6">
    <location>
        <begin position="357"/>
        <end position="375"/>
    </location>
</feature>
<feature type="transmembrane region" description="Helical" evidence="6">
    <location>
        <begin position="783"/>
        <end position="804"/>
    </location>
</feature>
<sequence length="821" mass="88482">MRFRDFRIGLRILIQDPAFSLVAILGLGVGLAACLLLLGFARYSWQYNAHVPDADRVYLVKQRQNMGDYADWTDQAPTLLRAAAQRTPGVAAASGFVNWLPLTVQTDAQLRKLKSLTVLPGFAEMLGLRALKGDLNAALTQPDSFAITEKTALRLFGTTDVLGRTVRASSVQEQPASLRIAAVLRDPPANTTIPYEALNGVASALVPAEARSEALIGANGWWGYLLVRLKPGASPEAVGESLQQAIDRAPAAQGIPPEVRARLGKRKAMDIMLSPLREAYFDTQLAPNRFSYEVDRGSRAMIVGLLIVAGLILLLAGINYVNLATIRVIRRQREISMRKVLGAGAPRLAGQFVAESLLLALLATALGLLLAWLALPLFGELTKRDLSGVLTAANIGAAALLGMFLGLLTAIYPAWIAFRVRPSQALAGRSDTEALGSRRLRQILTVLQIGVAMGLASFTLAVAWQTRFAMEASPGFDPAPLLIVDLPEAHAVRRSEQARSFIEALKREPGIAGVAVSTDAMGRSKNRWSTEMRREGGKGMPVDVKSVSANFFALYGIRPVAGRLFEAGTDKENDSVPVVINALAARQFGFATPAEALGQTLLFRGEGEGQKDGMLSKRVVGIAPEIHFYSLREPAYPAAYELWTDGTTLSVRSALPLPQIERAVRRLWPAYFPNSVLEMRPAKDIYAANYDTDARVARMLTFATTIAFLIAGIGAYVLAADAVERRTREIALRKLFGAQRAHIGRLVARELGVMVLLPALISLPLAAFIIAKFLGSFAERAPLAYWAPVFALAIGLAMAALAGARQAWAAMGLNPAAALRA</sequence>
<protein>
    <submittedName>
        <fullName evidence="9">Cell division protein FtsX</fullName>
    </submittedName>
</protein>
<comment type="subcellular location">
    <subcellularLocation>
        <location evidence="1">Cell membrane</location>
        <topology evidence="1">Multi-pass membrane protein</topology>
    </subcellularLocation>
</comment>
<dbReference type="PROSITE" id="PS51257">
    <property type="entry name" value="PROKAR_LIPOPROTEIN"/>
    <property type="match status" value="1"/>
</dbReference>
<accession>A0A7W5B8R8</accession>
<dbReference type="Pfam" id="PF02687">
    <property type="entry name" value="FtsX"/>
    <property type="match status" value="2"/>
</dbReference>
<comment type="caution">
    <text evidence="9">The sequence shown here is derived from an EMBL/GenBank/DDBJ whole genome shotgun (WGS) entry which is preliminary data.</text>
</comment>
<feature type="domain" description="MacB-like periplasmic core" evidence="8">
    <location>
        <begin position="449"/>
        <end position="626"/>
    </location>
</feature>
<evidence type="ECO:0000313" key="9">
    <source>
        <dbReference type="EMBL" id="MBB3118488.1"/>
    </source>
</evidence>
<evidence type="ECO:0000256" key="6">
    <source>
        <dbReference type="SAM" id="Phobius"/>
    </source>
</evidence>
<dbReference type="RefSeq" id="WP_183440393.1">
    <property type="nucleotide sequence ID" value="NZ_JACHXD010000003.1"/>
</dbReference>
<keyword evidence="3 6" id="KW-0812">Transmembrane</keyword>
<name>A0A7W5B8R8_9BURK</name>
<feature type="transmembrane region" description="Helical" evidence="6">
    <location>
        <begin position="395"/>
        <end position="418"/>
    </location>
</feature>
<evidence type="ECO:0000256" key="1">
    <source>
        <dbReference type="ARBA" id="ARBA00004651"/>
    </source>
</evidence>
<dbReference type="PANTHER" id="PTHR30572:SF18">
    <property type="entry name" value="ABC-TYPE MACROLIDE FAMILY EXPORT SYSTEM PERMEASE COMPONENT 2"/>
    <property type="match status" value="1"/>
</dbReference>
<keyword evidence="5 6" id="KW-0472">Membrane</keyword>
<dbReference type="InterPro" id="IPR025857">
    <property type="entry name" value="MacB_PCD"/>
</dbReference>
<keyword evidence="2" id="KW-1003">Cell membrane</keyword>
<proteinExistence type="predicted"/>
<dbReference type="Pfam" id="PF12704">
    <property type="entry name" value="MacB_PCD"/>
    <property type="match status" value="2"/>
</dbReference>
<feature type="domain" description="MacB-like periplasmic core" evidence="8">
    <location>
        <begin position="20"/>
        <end position="244"/>
    </location>
</feature>
<evidence type="ECO:0000256" key="5">
    <source>
        <dbReference type="ARBA" id="ARBA00023136"/>
    </source>
</evidence>
<keyword evidence="9" id="KW-0132">Cell division</keyword>
<dbReference type="EMBL" id="JACHXD010000003">
    <property type="protein sequence ID" value="MBB3118488.1"/>
    <property type="molecule type" value="Genomic_DNA"/>
</dbReference>